<evidence type="ECO:0000313" key="4">
    <source>
        <dbReference type="Proteomes" id="UP000001307"/>
    </source>
</evidence>
<feature type="region of interest" description="Disordered" evidence="1">
    <location>
        <begin position="104"/>
        <end position="265"/>
    </location>
</feature>
<dbReference type="Pfam" id="PF02037">
    <property type="entry name" value="SAP"/>
    <property type="match status" value="1"/>
</dbReference>
<dbReference type="Proteomes" id="UP000001307">
    <property type="component" value="Unassembled WGS sequence"/>
</dbReference>
<keyword evidence="4" id="KW-1185">Reference proteome</keyword>
<dbReference type="InterPro" id="IPR036361">
    <property type="entry name" value="SAP_dom_sf"/>
</dbReference>
<dbReference type="PROSITE" id="PS50800">
    <property type="entry name" value="SAP"/>
    <property type="match status" value="1"/>
</dbReference>
<gene>
    <name evidence="3" type="ORF">GSOID_T00005004001</name>
</gene>
<dbReference type="EMBL" id="FN653031">
    <property type="protein sequence ID" value="CBY08434.1"/>
    <property type="molecule type" value="Genomic_DNA"/>
</dbReference>
<feature type="compositionally biased region" description="Polar residues" evidence="1">
    <location>
        <begin position="536"/>
        <end position="553"/>
    </location>
</feature>
<protein>
    <recommendedName>
        <fullName evidence="2">SAP domain-containing protein</fullName>
    </recommendedName>
</protein>
<accession>E4X9L4</accession>
<feature type="compositionally biased region" description="Basic and acidic residues" evidence="1">
    <location>
        <begin position="338"/>
        <end position="359"/>
    </location>
</feature>
<dbReference type="SUPFAM" id="SSF68906">
    <property type="entry name" value="SAP domain"/>
    <property type="match status" value="1"/>
</dbReference>
<feature type="region of interest" description="Disordered" evidence="1">
    <location>
        <begin position="449"/>
        <end position="612"/>
    </location>
</feature>
<feature type="compositionally biased region" description="Basic and acidic residues" evidence="1">
    <location>
        <begin position="177"/>
        <end position="256"/>
    </location>
</feature>
<evidence type="ECO:0000313" key="3">
    <source>
        <dbReference type="EMBL" id="CBY08434.1"/>
    </source>
</evidence>
<proteinExistence type="predicted"/>
<feature type="domain" description="SAP" evidence="2">
    <location>
        <begin position="4"/>
        <end position="38"/>
    </location>
</feature>
<feature type="compositionally biased region" description="Basic and acidic residues" evidence="1">
    <location>
        <begin position="561"/>
        <end position="576"/>
    </location>
</feature>
<feature type="compositionally biased region" description="Low complexity" evidence="1">
    <location>
        <begin position="577"/>
        <end position="590"/>
    </location>
</feature>
<feature type="compositionally biased region" description="Polar residues" evidence="1">
    <location>
        <begin position="598"/>
        <end position="612"/>
    </location>
</feature>
<feature type="region of interest" description="Disordered" evidence="1">
    <location>
        <begin position="318"/>
        <end position="363"/>
    </location>
</feature>
<name>E4X9L4_OIKDI</name>
<feature type="compositionally biased region" description="Basic and acidic residues" evidence="1">
    <location>
        <begin position="516"/>
        <end position="532"/>
    </location>
</feature>
<organism evidence="3">
    <name type="scientific">Oikopleura dioica</name>
    <name type="common">Tunicate</name>
    <dbReference type="NCBI Taxonomy" id="34765"/>
    <lineage>
        <taxon>Eukaryota</taxon>
        <taxon>Metazoa</taxon>
        <taxon>Chordata</taxon>
        <taxon>Tunicata</taxon>
        <taxon>Appendicularia</taxon>
        <taxon>Copelata</taxon>
        <taxon>Oikopleuridae</taxon>
        <taxon>Oikopleura</taxon>
    </lineage>
</organism>
<reference evidence="3" key="1">
    <citation type="journal article" date="2010" name="Science">
        <title>Plasticity of animal genome architecture unmasked by rapid evolution of a pelagic tunicate.</title>
        <authorList>
            <person name="Denoeud F."/>
            <person name="Henriet S."/>
            <person name="Mungpakdee S."/>
            <person name="Aury J.M."/>
            <person name="Da Silva C."/>
            <person name="Brinkmann H."/>
            <person name="Mikhaleva J."/>
            <person name="Olsen L.C."/>
            <person name="Jubin C."/>
            <person name="Canestro C."/>
            <person name="Bouquet J.M."/>
            <person name="Danks G."/>
            <person name="Poulain J."/>
            <person name="Campsteijn C."/>
            <person name="Adamski M."/>
            <person name="Cross I."/>
            <person name="Yadetie F."/>
            <person name="Muffato M."/>
            <person name="Louis A."/>
            <person name="Butcher S."/>
            <person name="Tsagkogeorga G."/>
            <person name="Konrad A."/>
            <person name="Singh S."/>
            <person name="Jensen M.F."/>
            <person name="Cong E.H."/>
            <person name="Eikeseth-Otteraa H."/>
            <person name="Noel B."/>
            <person name="Anthouard V."/>
            <person name="Porcel B.M."/>
            <person name="Kachouri-Lafond R."/>
            <person name="Nishino A."/>
            <person name="Ugolini M."/>
            <person name="Chourrout P."/>
            <person name="Nishida H."/>
            <person name="Aasland R."/>
            <person name="Huzurbazar S."/>
            <person name="Westhof E."/>
            <person name="Delsuc F."/>
            <person name="Lehrach H."/>
            <person name="Reinhardt R."/>
            <person name="Weissenbach J."/>
            <person name="Roy S.W."/>
            <person name="Artiguenave F."/>
            <person name="Postlethwait J.H."/>
            <person name="Manak J.R."/>
            <person name="Thompson E.M."/>
            <person name="Jaillon O."/>
            <person name="Du Pasquier L."/>
            <person name="Boudinot P."/>
            <person name="Liberles D.A."/>
            <person name="Volff J.N."/>
            <person name="Philippe H."/>
            <person name="Lenhard B."/>
            <person name="Roest Crollius H."/>
            <person name="Wincker P."/>
            <person name="Chourrout D."/>
        </authorList>
    </citation>
    <scope>NUCLEOTIDE SEQUENCE [LARGE SCALE GENOMIC DNA]</scope>
</reference>
<dbReference type="Gene3D" id="1.10.720.30">
    <property type="entry name" value="SAP domain"/>
    <property type="match status" value="1"/>
</dbReference>
<evidence type="ECO:0000256" key="1">
    <source>
        <dbReference type="SAM" id="MobiDB-lite"/>
    </source>
</evidence>
<dbReference type="InParanoid" id="E4X9L4"/>
<sequence>MRKLGDLKVPELHDELAKVGLSKKGKKAELVERLTEYIVEQGNEPDKIDFDVPYVLVDMKNSSGAMESEAEAKTTINQVEEMDNEDAKGVGEVVVAKEFVLTKPDSNQREDDEVQVIHQTDEPIPEEEKFKFDQMYPTGEPMDGFDGPIMINSSQSSQESNNTLITSTDEGDESMEIETKVPDIEPQAEKATSRKASDNETEEVVARKEEERPEAEKSEAKESDVDKEDNKDSPKPTPKEIQPKEPVEMDVKETQRDPGTVLLTGFREAPKEEAVIAVLERFNPSKFVCKEIGEANFKVEVRVSSKSAFVKKFENGCTIGDDTVSASDPKYKERKRSHSSEHDKHSDSKKTKTEDKPKSAADQIVAIENDMKRREKIIKDDRNELDRLRDAEKRAKRDIEDFGRDMRRMRESVNRVRDDCRRMRDERKNYERDLDKLKSLLKSERALLEEDRSQLRRTNDELKRVTEERKTTKDQGEREKLELERRQLAEERRRFAEERERMERERNMYRSRNRSPVRETHRRVDASRDQPASRDPYNSGSVLSSNYSRSASTPHPNPYDRPPRPMGGDRERRNEYSRSQSSASYQSSRAPEYRPAPSYQSGPDNGYGKSTY</sequence>
<feature type="compositionally biased region" description="Basic and acidic residues" evidence="1">
    <location>
        <begin position="449"/>
        <end position="508"/>
    </location>
</feature>
<dbReference type="InterPro" id="IPR003034">
    <property type="entry name" value="SAP_dom"/>
</dbReference>
<dbReference type="AlphaFoldDB" id="E4X9L4"/>
<dbReference type="OrthoDB" id="79455at2759"/>
<feature type="compositionally biased region" description="Low complexity" evidence="1">
    <location>
        <begin position="152"/>
        <end position="162"/>
    </location>
</feature>
<evidence type="ECO:0000259" key="2">
    <source>
        <dbReference type="PROSITE" id="PS50800"/>
    </source>
</evidence>
<dbReference type="SMART" id="SM00513">
    <property type="entry name" value="SAP"/>
    <property type="match status" value="1"/>
</dbReference>